<gene>
    <name evidence="2" type="ORF">LCGC14_1755040</name>
</gene>
<feature type="transmembrane region" description="Helical" evidence="1">
    <location>
        <begin position="7"/>
        <end position="28"/>
    </location>
</feature>
<keyword evidence="1" id="KW-0472">Membrane</keyword>
<reference evidence="2" key="1">
    <citation type="journal article" date="2015" name="Nature">
        <title>Complex archaea that bridge the gap between prokaryotes and eukaryotes.</title>
        <authorList>
            <person name="Spang A."/>
            <person name="Saw J.H."/>
            <person name="Jorgensen S.L."/>
            <person name="Zaremba-Niedzwiedzka K."/>
            <person name="Martijn J."/>
            <person name="Lind A.E."/>
            <person name="van Eijk R."/>
            <person name="Schleper C."/>
            <person name="Guy L."/>
            <person name="Ettema T.J."/>
        </authorList>
    </citation>
    <scope>NUCLEOTIDE SEQUENCE</scope>
</reference>
<keyword evidence="1" id="KW-0812">Transmembrane</keyword>
<name>A0A0F9H2U1_9ZZZZ</name>
<dbReference type="EMBL" id="LAZR01016242">
    <property type="protein sequence ID" value="KKM05349.1"/>
    <property type="molecule type" value="Genomic_DNA"/>
</dbReference>
<dbReference type="AlphaFoldDB" id="A0A0F9H2U1"/>
<evidence type="ECO:0000256" key="1">
    <source>
        <dbReference type="SAM" id="Phobius"/>
    </source>
</evidence>
<comment type="caution">
    <text evidence="2">The sequence shown here is derived from an EMBL/GenBank/DDBJ whole genome shotgun (WGS) entry which is preliminary data.</text>
</comment>
<accession>A0A0F9H2U1</accession>
<organism evidence="2">
    <name type="scientific">marine sediment metagenome</name>
    <dbReference type="NCBI Taxonomy" id="412755"/>
    <lineage>
        <taxon>unclassified sequences</taxon>
        <taxon>metagenomes</taxon>
        <taxon>ecological metagenomes</taxon>
    </lineage>
</organism>
<evidence type="ECO:0000313" key="2">
    <source>
        <dbReference type="EMBL" id="KKM05349.1"/>
    </source>
</evidence>
<sequence length="76" mass="9056">MKKRGRLVEYLLITSVLWGMYLSVLLPWMHYIIQMSDEQLWLWIWQGTILEMIVAYPIGKIVLKVGPKIKKYCESL</sequence>
<protein>
    <recommendedName>
        <fullName evidence="3">DUF4396 domain-containing protein</fullName>
    </recommendedName>
</protein>
<proteinExistence type="predicted"/>
<keyword evidence="1" id="KW-1133">Transmembrane helix</keyword>
<evidence type="ECO:0008006" key="3">
    <source>
        <dbReference type="Google" id="ProtNLM"/>
    </source>
</evidence>
<feature type="transmembrane region" description="Helical" evidence="1">
    <location>
        <begin position="40"/>
        <end position="63"/>
    </location>
</feature>